<dbReference type="Proteomes" id="UP000008068">
    <property type="component" value="Unassembled WGS sequence"/>
</dbReference>
<evidence type="ECO:0008006" key="8">
    <source>
        <dbReference type="Google" id="ProtNLM"/>
    </source>
</evidence>
<dbReference type="InterPro" id="IPR005828">
    <property type="entry name" value="MFS_sugar_transport-like"/>
</dbReference>
<feature type="transmembrane region" description="Helical" evidence="5">
    <location>
        <begin position="30"/>
        <end position="48"/>
    </location>
</feature>
<proteinExistence type="predicted"/>
<dbReference type="InParanoid" id="G0M7K6"/>
<accession>G0M7K6</accession>
<evidence type="ECO:0000256" key="5">
    <source>
        <dbReference type="SAM" id="Phobius"/>
    </source>
</evidence>
<evidence type="ECO:0000256" key="3">
    <source>
        <dbReference type="ARBA" id="ARBA00022989"/>
    </source>
</evidence>
<evidence type="ECO:0000256" key="1">
    <source>
        <dbReference type="ARBA" id="ARBA00004370"/>
    </source>
</evidence>
<dbReference type="AlphaFoldDB" id="G0M7K6"/>
<dbReference type="OrthoDB" id="5873229at2759"/>
<dbReference type="PANTHER" id="PTHR23503">
    <property type="entry name" value="SOLUTE CARRIER FAMILY 2"/>
    <property type="match status" value="1"/>
</dbReference>
<evidence type="ECO:0000256" key="4">
    <source>
        <dbReference type="ARBA" id="ARBA00023136"/>
    </source>
</evidence>
<dbReference type="eggNOG" id="KOG0569">
    <property type="taxonomic scope" value="Eukaryota"/>
</dbReference>
<dbReference type="GO" id="GO:0016020">
    <property type="term" value="C:membrane"/>
    <property type="evidence" value="ECO:0007669"/>
    <property type="project" value="UniProtKB-SubCell"/>
</dbReference>
<gene>
    <name evidence="6" type="ORF">CAEBREN_29446</name>
</gene>
<dbReference type="InterPro" id="IPR045263">
    <property type="entry name" value="GLUT"/>
</dbReference>
<dbReference type="Gene3D" id="1.20.1250.20">
    <property type="entry name" value="MFS general substrate transporter like domains"/>
    <property type="match status" value="1"/>
</dbReference>
<dbReference type="HOGENOM" id="CLU_1779074_0_0_1"/>
<comment type="subcellular location">
    <subcellularLocation>
        <location evidence="1">Membrane</location>
    </subcellularLocation>
</comment>
<sequence length="146" mass="16318">MVLTQSVIYFIGSSLLTKIMYVGVEVLTGAIPATGVTYLHILFVAELFPPSARTPVAQVMIITAVIVDTPMLTLFPFIYSYFSPGFFFPFVISQIVFGTYLYRHMPETKGRPVCDIIESLEQTVTSRARTLAVKRNSILNTSRTRV</sequence>
<dbReference type="GO" id="GO:0015149">
    <property type="term" value="F:hexose transmembrane transporter activity"/>
    <property type="evidence" value="ECO:0007669"/>
    <property type="project" value="TreeGrafter"/>
</dbReference>
<evidence type="ECO:0000256" key="2">
    <source>
        <dbReference type="ARBA" id="ARBA00022692"/>
    </source>
</evidence>
<name>G0M7K6_CAEBE</name>
<evidence type="ECO:0000313" key="6">
    <source>
        <dbReference type="EMBL" id="EGT29990.1"/>
    </source>
</evidence>
<keyword evidence="7" id="KW-1185">Reference proteome</keyword>
<dbReference type="PANTHER" id="PTHR23503:SF34">
    <property type="entry name" value="MAJOR FACILITATOR SUPERFAMILY (MFS) PROFILE DOMAIN-CONTAINING PROTEIN"/>
    <property type="match status" value="1"/>
</dbReference>
<keyword evidence="3 5" id="KW-1133">Transmembrane helix</keyword>
<dbReference type="EMBL" id="GL379786">
    <property type="protein sequence ID" value="EGT29990.1"/>
    <property type="molecule type" value="Genomic_DNA"/>
</dbReference>
<reference evidence="7" key="1">
    <citation type="submission" date="2011-07" db="EMBL/GenBank/DDBJ databases">
        <authorList>
            <consortium name="Caenorhabditis brenneri Sequencing and Analysis Consortium"/>
            <person name="Wilson R.K."/>
        </authorList>
    </citation>
    <scope>NUCLEOTIDE SEQUENCE [LARGE SCALE GENOMIC DNA]</scope>
    <source>
        <strain evidence="7">PB2801</strain>
    </source>
</reference>
<organism evidence="7">
    <name type="scientific">Caenorhabditis brenneri</name>
    <name type="common">Nematode worm</name>
    <dbReference type="NCBI Taxonomy" id="135651"/>
    <lineage>
        <taxon>Eukaryota</taxon>
        <taxon>Metazoa</taxon>
        <taxon>Ecdysozoa</taxon>
        <taxon>Nematoda</taxon>
        <taxon>Chromadorea</taxon>
        <taxon>Rhabditida</taxon>
        <taxon>Rhabditina</taxon>
        <taxon>Rhabditomorpha</taxon>
        <taxon>Rhabditoidea</taxon>
        <taxon>Rhabditidae</taxon>
        <taxon>Peloderinae</taxon>
        <taxon>Caenorhabditis</taxon>
    </lineage>
</organism>
<evidence type="ECO:0000313" key="7">
    <source>
        <dbReference type="Proteomes" id="UP000008068"/>
    </source>
</evidence>
<feature type="transmembrane region" description="Helical" evidence="5">
    <location>
        <begin position="85"/>
        <end position="102"/>
    </location>
</feature>
<protein>
    <recommendedName>
        <fullName evidence="8">Major facilitator superfamily (MFS) profile domain-containing protein</fullName>
    </recommendedName>
</protein>
<keyword evidence="4 5" id="KW-0472">Membrane</keyword>
<dbReference type="InterPro" id="IPR036259">
    <property type="entry name" value="MFS_trans_sf"/>
</dbReference>
<keyword evidence="2 5" id="KW-0812">Transmembrane</keyword>
<dbReference type="STRING" id="135651.G0M7K6"/>
<dbReference type="Pfam" id="PF00083">
    <property type="entry name" value="Sugar_tr"/>
    <property type="match status" value="1"/>
</dbReference>